<protein>
    <recommendedName>
        <fullName evidence="1">F-box domain-containing protein</fullName>
    </recommendedName>
</protein>
<feature type="domain" description="F-box" evidence="1">
    <location>
        <begin position="59"/>
        <end position="105"/>
    </location>
</feature>
<proteinExistence type="predicted"/>
<dbReference type="Proteomes" id="UP001218188">
    <property type="component" value="Unassembled WGS sequence"/>
</dbReference>
<dbReference type="InterPro" id="IPR036047">
    <property type="entry name" value="F-box-like_dom_sf"/>
</dbReference>
<dbReference type="SUPFAM" id="SSF81383">
    <property type="entry name" value="F-box domain"/>
    <property type="match status" value="1"/>
</dbReference>
<sequence>MISRIKGTSGSKGGSFVVKRRVKLGKEMVVVIEDTPGQPGRGGQGRPRPVHRLSQTFMCLCITEFPQDVLLELANKLDVGDLVNFLSTCRVIREIQFQRILWLNALARIRAVELQPLPVSNLQELTLAQLQRAARQTARLLKNFKSESPRPSHIRSFSVEHDREMLFIPGTSLVVTSTRGSVSCWNITTAQRVAHLELVDLHVRTKAPCMEIEGKALIGASIGRSFLSTRNLVFICVDFRDRASISISHTLSRATNNDYLFRSHLFLNSRVLGFCTKTSIVSWGLDPDGELNVKAQDDCCPPSSPTPACLLFGERLYMLHKGGSLERVAIYSVPFLPAADHQTDAHLEPPISTVLPLPYPPLPDLEQLLIGASFSSR</sequence>
<evidence type="ECO:0000259" key="1">
    <source>
        <dbReference type="PROSITE" id="PS50181"/>
    </source>
</evidence>
<comment type="caution">
    <text evidence="2">The sequence shown here is derived from an EMBL/GenBank/DDBJ whole genome shotgun (WGS) entry which is preliminary data.</text>
</comment>
<reference evidence="2" key="1">
    <citation type="submission" date="2023-03" db="EMBL/GenBank/DDBJ databases">
        <title>Massive genome expansion in bonnet fungi (Mycena s.s.) driven by repeated elements and novel gene families across ecological guilds.</title>
        <authorList>
            <consortium name="Lawrence Berkeley National Laboratory"/>
            <person name="Harder C.B."/>
            <person name="Miyauchi S."/>
            <person name="Viragh M."/>
            <person name="Kuo A."/>
            <person name="Thoen E."/>
            <person name="Andreopoulos B."/>
            <person name="Lu D."/>
            <person name="Skrede I."/>
            <person name="Drula E."/>
            <person name="Henrissat B."/>
            <person name="Morin E."/>
            <person name="Kohler A."/>
            <person name="Barry K."/>
            <person name="LaButti K."/>
            <person name="Morin E."/>
            <person name="Salamov A."/>
            <person name="Lipzen A."/>
            <person name="Mereny Z."/>
            <person name="Hegedus B."/>
            <person name="Baldrian P."/>
            <person name="Stursova M."/>
            <person name="Weitz H."/>
            <person name="Taylor A."/>
            <person name="Grigoriev I.V."/>
            <person name="Nagy L.G."/>
            <person name="Martin F."/>
            <person name="Kauserud H."/>
        </authorList>
    </citation>
    <scope>NUCLEOTIDE SEQUENCE</scope>
    <source>
        <strain evidence="2">CBHHK200</strain>
    </source>
</reference>
<dbReference type="PROSITE" id="PS50181">
    <property type="entry name" value="FBOX"/>
    <property type="match status" value="1"/>
</dbReference>
<dbReference type="AlphaFoldDB" id="A0AAD6WPT6"/>
<accession>A0AAD6WPT6</accession>
<evidence type="ECO:0000313" key="2">
    <source>
        <dbReference type="EMBL" id="KAJ7022583.1"/>
    </source>
</evidence>
<keyword evidence="3" id="KW-1185">Reference proteome</keyword>
<gene>
    <name evidence="2" type="ORF">C8F04DRAFT_236525</name>
</gene>
<dbReference type="EMBL" id="JARJCM010000207">
    <property type="protein sequence ID" value="KAJ7022583.1"/>
    <property type="molecule type" value="Genomic_DNA"/>
</dbReference>
<dbReference type="InterPro" id="IPR001810">
    <property type="entry name" value="F-box_dom"/>
</dbReference>
<name>A0AAD6WPT6_9AGAR</name>
<organism evidence="2 3">
    <name type="scientific">Mycena alexandri</name>
    <dbReference type="NCBI Taxonomy" id="1745969"/>
    <lineage>
        <taxon>Eukaryota</taxon>
        <taxon>Fungi</taxon>
        <taxon>Dikarya</taxon>
        <taxon>Basidiomycota</taxon>
        <taxon>Agaricomycotina</taxon>
        <taxon>Agaricomycetes</taxon>
        <taxon>Agaricomycetidae</taxon>
        <taxon>Agaricales</taxon>
        <taxon>Marasmiineae</taxon>
        <taxon>Mycenaceae</taxon>
        <taxon>Mycena</taxon>
    </lineage>
</organism>
<evidence type="ECO:0000313" key="3">
    <source>
        <dbReference type="Proteomes" id="UP001218188"/>
    </source>
</evidence>